<dbReference type="Pfam" id="PF08889">
    <property type="entry name" value="WbqC"/>
    <property type="match status" value="1"/>
</dbReference>
<dbReference type="InterPro" id="IPR014985">
    <property type="entry name" value="WbqC"/>
</dbReference>
<dbReference type="EMBL" id="WRXN01000009">
    <property type="protein sequence ID" value="MVT10429.1"/>
    <property type="molecule type" value="Genomic_DNA"/>
</dbReference>
<name>A0A7K1U7V0_9BACT</name>
<dbReference type="RefSeq" id="WP_157307877.1">
    <property type="nucleotide sequence ID" value="NZ_WRXN01000009.1"/>
</dbReference>
<comment type="caution">
    <text evidence="1">The sequence shown here is derived from an EMBL/GenBank/DDBJ whole genome shotgun (WGS) entry which is preliminary data.</text>
</comment>
<proteinExistence type="predicted"/>
<keyword evidence="2" id="KW-1185">Reference proteome</keyword>
<sequence>MAVSTNNATLLIESQYFPSISFYKALINHDILLIERYEHYQKVSFRNRCYIAGPNGSILLSVPLTKGKNQRTVMKDVRISNEERWQSLHWKTLVSAYRRSPWFEYYEEELGSLYERSFSFLIDWNLACLEWANKVVGISSPITFTDEFEKTYEPGRGVTDARDTLIPPGSSEKEKLPEYTQVFQERVGFLPDMSILDLIFCEGKRSLELLK</sequence>
<gene>
    <name evidence="1" type="ORF">GO493_19310</name>
</gene>
<evidence type="ECO:0000313" key="1">
    <source>
        <dbReference type="EMBL" id="MVT10429.1"/>
    </source>
</evidence>
<evidence type="ECO:0008006" key="3">
    <source>
        <dbReference type="Google" id="ProtNLM"/>
    </source>
</evidence>
<reference evidence="1 2" key="1">
    <citation type="submission" date="2019-12" db="EMBL/GenBank/DDBJ databases">
        <title>Chitinophaga sp. strain ysch24 (GDMCC 1.1355), whole genome shotgun sequence.</title>
        <authorList>
            <person name="Zhang X."/>
        </authorList>
    </citation>
    <scope>NUCLEOTIDE SEQUENCE [LARGE SCALE GENOMIC DNA]</scope>
    <source>
        <strain evidence="2">ysch24</strain>
    </source>
</reference>
<protein>
    <recommendedName>
        <fullName evidence="3">WbqC-like protein</fullName>
    </recommendedName>
</protein>
<evidence type="ECO:0000313" key="2">
    <source>
        <dbReference type="Proteomes" id="UP000461730"/>
    </source>
</evidence>
<accession>A0A7K1U7V0</accession>
<dbReference type="Proteomes" id="UP000461730">
    <property type="component" value="Unassembled WGS sequence"/>
</dbReference>
<dbReference type="AlphaFoldDB" id="A0A7K1U7V0"/>
<organism evidence="1 2">
    <name type="scientific">Chitinophaga tropicalis</name>
    <dbReference type="NCBI Taxonomy" id="2683588"/>
    <lineage>
        <taxon>Bacteria</taxon>
        <taxon>Pseudomonadati</taxon>
        <taxon>Bacteroidota</taxon>
        <taxon>Chitinophagia</taxon>
        <taxon>Chitinophagales</taxon>
        <taxon>Chitinophagaceae</taxon>
        <taxon>Chitinophaga</taxon>
    </lineage>
</organism>